<proteinExistence type="predicted"/>
<evidence type="ECO:0000259" key="2">
    <source>
        <dbReference type="PROSITE" id="PS51304"/>
    </source>
</evidence>
<dbReference type="EMBL" id="JBICBT010000616">
    <property type="protein sequence ID" value="KAL3107517.1"/>
    <property type="molecule type" value="Genomic_DNA"/>
</dbReference>
<dbReference type="SUPFAM" id="SSF49899">
    <property type="entry name" value="Concanavalin A-like lectins/glucanases"/>
    <property type="match status" value="1"/>
</dbReference>
<name>A0ABD2KXX8_9BILA</name>
<keyword evidence="4" id="KW-1185">Reference proteome</keyword>
<feature type="domain" description="Galectin" evidence="2">
    <location>
        <begin position="491"/>
        <end position="640"/>
    </location>
</feature>
<dbReference type="Pfam" id="PF00337">
    <property type="entry name" value="Gal-bind_lectin"/>
    <property type="match status" value="1"/>
</dbReference>
<dbReference type="InterPro" id="IPR001079">
    <property type="entry name" value="Galectin_CRD"/>
</dbReference>
<sequence length="815" mass="92443">MSSTLIRRHNVCHHATKRVKKGTKLLGLLSSFPLMLDNVTKACLSATLGHWNVLVAVEKTNIPNEKCGQNWEKYGKKNGPIWHGVYVYTELIKGARHIMLELSFSSEKYNFGPNRRQISIPFFGNQSELVGYGGDVFQEFDDGSLGTSFIQNIQEGAFLKDFVGLWTLGHDMMAPPSATGVQQSVVLYFYRSCSCSMEAWFIRPTDTEVPDNREAISVGTADCAKTVDTMVPFDYNEKGGGFAFTINGITDENAVNITVQLLQEARAGKGSNKLKLTIELHMYSFSIKMNDTQLLGEDKKLKQFWSTNEWWHGISGKFRVKLNGQMMLLEEPSLYKIDAKMEPSVNLPLVKKLPVQVVNGVSFLFRLKLHDNKEFSILLLHDRPDFHDYIGATILQMKINPINGVSFEVFYYGKRQDSDYKAYAFKANHPYEIHIGVFETEYKVKLNGQSFENFPNKMPIWTINFMRVQGNVSLLAEPEINEPKVSQKDQFSFALSSLFNYGEQITFFFTVKNGNSFQINFMHESSEIHPMIGDVVLILRFDLINDSIQCFHSLHMENANVTCQEAEFTEHGLEQNDRRMLQIFADSDGFYGAFDGYAVQKFAEHYTPANKSVATMPIPPWAIDHVQIVGDVHVSDLTKATALPGNWNNVIDGILYTQINANDGLLQSGESIFVRIKLKPELGTRFSVKINLFNEALAFHDLIGKTVLKVELTDGILTFNSYYNKQWMVQPGNNSFTFMPDLAKSVTELKFEITALDNGFRIVLNGKDMDRNGKKFFYPGNIPAWAVQYIVVDDNYTDENDTPPEISCKPEKRCI</sequence>
<protein>
    <recommendedName>
        <fullName evidence="2">Galectin domain-containing protein</fullName>
    </recommendedName>
</protein>
<gene>
    <name evidence="3" type="ORF">niasHT_014234</name>
</gene>
<evidence type="ECO:0000256" key="1">
    <source>
        <dbReference type="ARBA" id="ARBA00022734"/>
    </source>
</evidence>
<dbReference type="Gene3D" id="2.60.120.200">
    <property type="match status" value="3"/>
</dbReference>
<dbReference type="Proteomes" id="UP001620626">
    <property type="component" value="Unassembled WGS sequence"/>
</dbReference>
<dbReference type="SMART" id="SM00908">
    <property type="entry name" value="Gal-bind_lectin"/>
    <property type="match status" value="1"/>
</dbReference>
<dbReference type="GO" id="GO:0030246">
    <property type="term" value="F:carbohydrate binding"/>
    <property type="evidence" value="ECO:0007669"/>
    <property type="project" value="UniProtKB-KW"/>
</dbReference>
<keyword evidence="1" id="KW-0430">Lectin</keyword>
<dbReference type="AlphaFoldDB" id="A0ABD2KXX8"/>
<dbReference type="InterPro" id="IPR013320">
    <property type="entry name" value="ConA-like_dom_sf"/>
</dbReference>
<dbReference type="PROSITE" id="PS51304">
    <property type="entry name" value="GALECTIN"/>
    <property type="match status" value="2"/>
</dbReference>
<evidence type="ECO:0000313" key="4">
    <source>
        <dbReference type="Proteomes" id="UP001620626"/>
    </source>
</evidence>
<evidence type="ECO:0000313" key="3">
    <source>
        <dbReference type="EMBL" id="KAL3107517.1"/>
    </source>
</evidence>
<reference evidence="3 4" key="1">
    <citation type="submission" date="2024-10" db="EMBL/GenBank/DDBJ databases">
        <authorList>
            <person name="Kim D."/>
        </authorList>
    </citation>
    <scope>NUCLEOTIDE SEQUENCE [LARGE SCALE GENOMIC DNA]</scope>
    <source>
        <strain evidence="3">BH-2024</strain>
    </source>
</reference>
<organism evidence="3 4">
    <name type="scientific">Heterodera trifolii</name>
    <dbReference type="NCBI Taxonomy" id="157864"/>
    <lineage>
        <taxon>Eukaryota</taxon>
        <taxon>Metazoa</taxon>
        <taxon>Ecdysozoa</taxon>
        <taxon>Nematoda</taxon>
        <taxon>Chromadorea</taxon>
        <taxon>Rhabditida</taxon>
        <taxon>Tylenchina</taxon>
        <taxon>Tylenchomorpha</taxon>
        <taxon>Tylenchoidea</taxon>
        <taxon>Heteroderidae</taxon>
        <taxon>Heteroderinae</taxon>
        <taxon>Heterodera</taxon>
    </lineage>
</organism>
<comment type="caution">
    <text evidence="3">The sequence shown here is derived from an EMBL/GenBank/DDBJ whole genome shotgun (WGS) entry which is preliminary data.</text>
</comment>
<feature type="domain" description="Galectin" evidence="2">
    <location>
        <begin position="333"/>
        <end position="486"/>
    </location>
</feature>
<accession>A0ABD2KXX8</accession>